<feature type="compositionally biased region" description="Low complexity" evidence="1">
    <location>
        <begin position="233"/>
        <end position="255"/>
    </location>
</feature>
<accession>A0AAV7TXV8</accession>
<feature type="signal peptide" evidence="2">
    <location>
        <begin position="1"/>
        <end position="21"/>
    </location>
</feature>
<reference evidence="3" key="1">
    <citation type="journal article" date="2022" name="bioRxiv">
        <title>Sequencing and chromosome-scale assembly of the giantPleurodeles waltlgenome.</title>
        <authorList>
            <person name="Brown T."/>
            <person name="Elewa A."/>
            <person name="Iarovenko S."/>
            <person name="Subramanian E."/>
            <person name="Araus A.J."/>
            <person name="Petzold A."/>
            <person name="Susuki M."/>
            <person name="Suzuki K.-i.T."/>
            <person name="Hayashi T."/>
            <person name="Toyoda A."/>
            <person name="Oliveira C."/>
            <person name="Osipova E."/>
            <person name="Leigh N.D."/>
            <person name="Simon A."/>
            <person name="Yun M.H."/>
        </authorList>
    </citation>
    <scope>NUCLEOTIDE SEQUENCE</scope>
    <source>
        <strain evidence="3">20211129_DDA</strain>
        <tissue evidence="3">Liver</tissue>
    </source>
</reference>
<evidence type="ECO:0000256" key="2">
    <source>
        <dbReference type="SAM" id="SignalP"/>
    </source>
</evidence>
<evidence type="ECO:0000256" key="1">
    <source>
        <dbReference type="SAM" id="MobiDB-lite"/>
    </source>
</evidence>
<evidence type="ECO:0000313" key="4">
    <source>
        <dbReference type="Proteomes" id="UP001066276"/>
    </source>
</evidence>
<comment type="caution">
    <text evidence="3">The sequence shown here is derived from an EMBL/GenBank/DDBJ whole genome shotgun (WGS) entry which is preliminary data.</text>
</comment>
<protein>
    <submittedName>
        <fullName evidence="3">Uncharacterized protein</fullName>
    </submittedName>
</protein>
<feature type="region of interest" description="Disordered" evidence="1">
    <location>
        <begin position="68"/>
        <end position="103"/>
    </location>
</feature>
<sequence length="345" mass="35830">MWWYYYSIVLLLLLIYSVPQGGLSPSRPPEFGPVRLQALSNWGSGGGHVSFQQRFPHSSLRVAPIQRAGSVSGSQAPLTPSGRPSARQAGPGWVGRNTQYTSPGGTTVVGAPWRSHGFSQRRVQQGTGGTCTEPTRHEQVRPAAPCKGRDVASTSQDIQWAPGPGFFSACLRDSPTHWAGPAAGPQSPCAAARSSQALSRVVRQGPAGAERSAQLTSPGGTSPVPRPMQQGDPVASVGRSASGGPRGPGAPALLPQSSARRDQARPAASGNGGGAASTHPAPLLAPPPPARSSPKMCTGGRPSIWDAAGHRILTCWWAVSVRSGSHLGHAAYTSMIIKNQGTIYT</sequence>
<feature type="compositionally biased region" description="Polar residues" evidence="1">
    <location>
        <begin position="119"/>
        <end position="133"/>
    </location>
</feature>
<keyword evidence="4" id="KW-1185">Reference proteome</keyword>
<evidence type="ECO:0000313" key="3">
    <source>
        <dbReference type="EMBL" id="KAJ1181310.1"/>
    </source>
</evidence>
<dbReference type="EMBL" id="JANPWB010000006">
    <property type="protein sequence ID" value="KAJ1181310.1"/>
    <property type="molecule type" value="Genomic_DNA"/>
</dbReference>
<organism evidence="3 4">
    <name type="scientific">Pleurodeles waltl</name>
    <name type="common">Iberian ribbed newt</name>
    <dbReference type="NCBI Taxonomy" id="8319"/>
    <lineage>
        <taxon>Eukaryota</taxon>
        <taxon>Metazoa</taxon>
        <taxon>Chordata</taxon>
        <taxon>Craniata</taxon>
        <taxon>Vertebrata</taxon>
        <taxon>Euteleostomi</taxon>
        <taxon>Amphibia</taxon>
        <taxon>Batrachia</taxon>
        <taxon>Caudata</taxon>
        <taxon>Salamandroidea</taxon>
        <taxon>Salamandridae</taxon>
        <taxon>Pleurodelinae</taxon>
        <taxon>Pleurodeles</taxon>
    </lineage>
</organism>
<feature type="compositionally biased region" description="Polar residues" evidence="1">
    <location>
        <begin position="69"/>
        <end position="78"/>
    </location>
</feature>
<dbReference type="AlphaFoldDB" id="A0AAV7TXV8"/>
<dbReference type="Proteomes" id="UP001066276">
    <property type="component" value="Chromosome 3_2"/>
</dbReference>
<feature type="region of interest" description="Disordered" evidence="1">
    <location>
        <begin position="178"/>
        <end position="298"/>
    </location>
</feature>
<keyword evidence="2" id="KW-0732">Signal</keyword>
<proteinExistence type="predicted"/>
<feature type="chain" id="PRO_5043485112" evidence="2">
    <location>
        <begin position="22"/>
        <end position="345"/>
    </location>
</feature>
<gene>
    <name evidence="3" type="ORF">NDU88_006518</name>
</gene>
<feature type="region of interest" description="Disordered" evidence="1">
    <location>
        <begin position="119"/>
        <end position="149"/>
    </location>
</feature>
<name>A0AAV7TXV8_PLEWA</name>